<keyword evidence="2" id="KW-1185">Reference proteome</keyword>
<proteinExistence type="predicted"/>
<reference evidence="1 2" key="1">
    <citation type="journal article" date="2024" name="Plant Biotechnol. J.">
        <title>Genome and CRISPR/Cas9 system of a widespread forest tree (Populus alba) in the world.</title>
        <authorList>
            <person name="Liu Y.J."/>
            <person name="Jiang P.F."/>
            <person name="Han X.M."/>
            <person name="Li X.Y."/>
            <person name="Wang H.M."/>
            <person name="Wang Y.J."/>
            <person name="Wang X.X."/>
            <person name="Zeng Q.Y."/>
        </authorList>
    </citation>
    <scope>NUCLEOTIDE SEQUENCE [LARGE SCALE GENOMIC DNA]</scope>
    <source>
        <strain evidence="2">cv. PAL-ZL1</strain>
    </source>
</reference>
<organism evidence="1 2">
    <name type="scientific">Populus alba</name>
    <name type="common">White poplar</name>
    <dbReference type="NCBI Taxonomy" id="43335"/>
    <lineage>
        <taxon>Eukaryota</taxon>
        <taxon>Viridiplantae</taxon>
        <taxon>Streptophyta</taxon>
        <taxon>Embryophyta</taxon>
        <taxon>Tracheophyta</taxon>
        <taxon>Spermatophyta</taxon>
        <taxon>Magnoliopsida</taxon>
        <taxon>eudicotyledons</taxon>
        <taxon>Gunneridae</taxon>
        <taxon>Pentapetalae</taxon>
        <taxon>rosids</taxon>
        <taxon>fabids</taxon>
        <taxon>Malpighiales</taxon>
        <taxon>Salicaceae</taxon>
        <taxon>Saliceae</taxon>
        <taxon>Populus</taxon>
    </lineage>
</organism>
<evidence type="ECO:0000313" key="2">
    <source>
        <dbReference type="Proteomes" id="UP000309997"/>
    </source>
</evidence>
<dbReference type="EMBL" id="RCHU02000009">
    <property type="protein sequence ID" value="KAL3579906.1"/>
    <property type="molecule type" value="Genomic_DNA"/>
</dbReference>
<sequence length="595" mass="66935">MAYEDQFQQGLKPKYDCLLFDVDDTLYPRSSGLLEEVTKNIQEYMNQKLGIEETEASQMNGFLYKSYGTSMAGLKAIGYDFDNDDYHRFVHGRLPYERLKPDHALRSLLLSLPIRKVIFSNADQAHVAKVLSRLGLEDCFEGVICFETLNPFNYEDINACDETGAWSPSYASKGQILDIIEHPCQSNPVSALEKSPVVCKPFEDAFEQAFKLANINPQKTVFFDDSVRNIMTGKLMGLHTVLVGTANRENGADYALESIHNMKEALSDLWKANDKSEARSFTTKATMKIGRAAKEKPVGERRRRRDDALLSLAFAQREGEGDGEGEEACKLIVILYCLESELNWENMAKRELSSTLKNLKFMQRAVQREEKTKKQGEEVKPDGNFFSPGTIKKCVVVMEGDPHPGAVLGRMSFQSFNPSVDKLNEAAANEASDARASTSSHQSGRTSFRENESSPDGVECSNTAKPSSEVNGDHKRKQSEVASEIQHQNKSPKMVQDGHQSSPNSSKGSFKQPKRGKLDWNVLRPKSQHNQNKRGEVVASLQPFVNAPIPVDVCHSLEWAWTQKWCRLRIGSEVQRNSIVLYLLFSEFPDHLPRF</sequence>
<protein>
    <submittedName>
        <fullName evidence="1">Uncharacterized protein</fullName>
    </submittedName>
</protein>
<name>A0ACC4BPC0_POPAL</name>
<evidence type="ECO:0000313" key="1">
    <source>
        <dbReference type="EMBL" id="KAL3579906.1"/>
    </source>
</evidence>
<gene>
    <name evidence="1" type="ORF">D5086_017741</name>
</gene>
<dbReference type="Proteomes" id="UP000309997">
    <property type="component" value="Unassembled WGS sequence"/>
</dbReference>
<accession>A0ACC4BPC0</accession>
<comment type="caution">
    <text evidence="1">The sequence shown here is derived from an EMBL/GenBank/DDBJ whole genome shotgun (WGS) entry which is preliminary data.</text>
</comment>